<name>A0A8J8NQJ8_HALGN</name>
<dbReference type="EMBL" id="RRYP01008535">
    <property type="protein sequence ID" value="TNV79707.1"/>
    <property type="molecule type" value="Genomic_DNA"/>
</dbReference>
<reference evidence="1" key="1">
    <citation type="submission" date="2019-06" db="EMBL/GenBank/DDBJ databases">
        <authorList>
            <person name="Zheng W."/>
        </authorList>
    </citation>
    <scope>NUCLEOTIDE SEQUENCE</scope>
    <source>
        <strain evidence="1">QDHG01</strain>
    </source>
</reference>
<accession>A0A8J8NQJ8</accession>
<organism evidence="1 2">
    <name type="scientific">Halteria grandinella</name>
    <dbReference type="NCBI Taxonomy" id="5974"/>
    <lineage>
        <taxon>Eukaryota</taxon>
        <taxon>Sar</taxon>
        <taxon>Alveolata</taxon>
        <taxon>Ciliophora</taxon>
        <taxon>Intramacronucleata</taxon>
        <taxon>Spirotrichea</taxon>
        <taxon>Stichotrichia</taxon>
        <taxon>Sporadotrichida</taxon>
        <taxon>Halteriidae</taxon>
        <taxon>Halteria</taxon>
    </lineage>
</organism>
<sequence>MNRCLFEEQTMQGNVKRTLMKRKADMRQVIELQLRHSVWKFCRKCPKRNIGALFFTMARSLSPQRRSSLEIQVSFLIPESKAASSLRVSEIRTNAQMFYVPFARSFK</sequence>
<comment type="caution">
    <text evidence="1">The sequence shown here is derived from an EMBL/GenBank/DDBJ whole genome shotgun (WGS) entry which is preliminary data.</text>
</comment>
<evidence type="ECO:0000313" key="2">
    <source>
        <dbReference type="Proteomes" id="UP000785679"/>
    </source>
</evidence>
<gene>
    <name evidence="1" type="ORF">FGO68_gene7426</name>
</gene>
<keyword evidence="2" id="KW-1185">Reference proteome</keyword>
<protein>
    <submittedName>
        <fullName evidence="1">Uncharacterized protein</fullName>
    </submittedName>
</protein>
<dbReference type="AlphaFoldDB" id="A0A8J8NQJ8"/>
<dbReference type="Proteomes" id="UP000785679">
    <property type="component" value="Unassembled WGS sequence"/>
</dbReference>
<evidence type="ECO:0000313" key="1">
    <source>
        <dbReference type="EMBL" id="TNV79707.1"/>
    </source>
</evidence>
<proteinExistence type="predicted"/>